<keyword evidence="4" id="KW-0234">DNA repair</keyword>
<evidence type="ECO:0000256" key="2">
    <source>
        <dbReference type="ARBA" id="ARBA00010991"/>
    </source>
</evidence>
<dbReference type="PANTHER" id="PTHR10870:SF0">
    <property type="entry name" value="CELL CYCLE CHECKPOINT PROTEIN RAD1"/>
    <property type="match status" value="1"/>
</dbReference>
<feature type="region of interest" description="Disordered" evidence="6">
    <location>
        <begin position="365"/>
        <end position="386"/>
    </location>
</feature>
<comment type="similarity">
    <text evidence="2">Belongs to the rad1 family.</text>
</comment>
<dbReference type="Gene3D" id="3.70.10.10">
    <property type="match status" value="1"/>
</dbReference>
<evidence type="ECO:0000256" key="1">
    <source>
        <dbReference type="ARBA" id="ARBA00004123"/>
    </source>
</evidence>
<organism evidence="7 8">
    <name type="scientific">Pseudomicrostroma glucosiphilum</name>
    <dbReference type="NCBI Taxonomy" id="1684307"/>
    <lineage>
        <taxon>Eukaryota</taxon>
        <taxon>Fungi</taxon>
        <taxon>Dikarya</taxon>
        <taxon>Basidiomycota</taxon>
        <taxon>Ustilaginomycotina</taxon>
        <taxon>Exobasidiomycetes</taxon>
        <taxon>Microstromatales</taxon>
        <taxon>Microstromatales incertae sedis</taxon>
        <taxon>Pseudomicrostroma</taxon>
    </lineage>
</organism>
<reference evidence="7 8" key="1">
    <citation type="journal article" date="2018" name="Mol. Biol. Evol.">
        <title>Broad Genomic Sampling Reveals a Smut Pathogenic Ancestry of the Fungal Clade Ustilaginomycotina.</title>
        <authorList>
            <person name="Kijpornyongpan T."/>
            <person name="Mondo S.J."/>
            <person name="Barry K."/>
            <person name="Sandor L."/>
            <person name="Lee J."/>
            <person name="Lipzen A."/>
            <person name="Pangilinan J."/>
            <person name="LaButti K."/>
            <person name="Hainaut M."/>
            <person name="Henrissat B."/>
            <person name="Grigoriev I.V."/>
            <person name="Spatafora J.W."/>
            <person name="Aime M.C."/>
        </authorList>
    </citation>
    <scope>NUCLEOTIDE SEQUENCE [LARGE SCALE GENOMIC DNA]</scope>
    <source>
        <strain evidence="7 8">MCA 4718</strain>
    </source>
</reference>
<dbReference type="PRINTS" id="PR01245">
    <property type="entry name" value="RAD1REC1"/>
</dbReference>
<keyword evidence="8" id="KW-1185">Reference proteome</keyword>
<dbReference type="EMBL" id="KZ819323">
    <property type="protein sequence ID" value="PWN22273.1"/>
    <property type="molecule type" value="Genomic_DNA"/>
</dbReference>
<dbReference type="OrthoDB" id="337581at2759"/>
<proteinExistence type="inferred from homology"/>
<sequence length="467" mass="50353">MPPMASFASADVSSASRSRSRAEVLRAEISDVAVLGTLLRPIAFAAVATFSVSEAGLQVTTEADRSVQAIAYASQAIFSRFYFEAPPDQQPPASNASSALDAPPPSLDFDLNLHTLLECLNVFGGAPTGNSFTSKRDQPKDRFARGGSPRWRDDEEEPRTGAFRGPHPGREESKATSMRMSWRGTGYPLILLLEEQDVTTRCELATFEPGYNLGLVYSHEDTQAQAIMTSEYLLDALQSIDRSSCSKVTLLFSNSYTISRGRKRQGRTSSSQSVGLGMTSSADSAGLGQPIFKISSDGDFGTAETEFPNDVSVLEKFTCAKETINSYRWSHFSRLLKALHYSIRASIRVSDAGLLCIQLMMPKGTGQTSGPVSKGGAAGGAGQAAGKGQKDLASAVQGHGFLEFLIAPLDLDEGSVEREEEESREEEDAEDRDETSLEDSTRQGSQLGKRSRDVGDETSFDEDGLSD</sequence>
<evidence type="ECO:0000256" key="3">
    <source>
        <dbReference type="ARBA" id="ARBA00022763"/>
    </source>
</evidence>
<keyword evidence="3" id="KW-0227">DNA damage</keyword>
<comment type="subcellular location">
    <subcellularLocation>
        <location evidence="1">Nucleus</location>
    </subcellularLocation>
</comment>
<evidence type="ECO:0000256" key="5">
    <source>
        <dbReference type="ARBA" id="ARBA00023242"/>
    </source>
</evidence>
<evidence type="ECO:0000256" key="4">
    <source>
        <dbReference type="ARBA" id="ARBA00023204"/>
    </source>
</evidence>
<dbReference type="AlphaFoldDB" id="A0A316UD24"/>
<dbReference type="GO" id="GO:0006281">
    <property type="term" value="P:DNA repair"/>
    <property type="evidence" value="ECO:0007669"/>
    <property type="project" value="UniProtKB-KW"/>
</dbReference>
<feature type="region of interest" description="Disordered" evidence="6">
    <location>
        <begin position="412"/>
        <end position="467"/>
    </location>
</feature>
<dbReference type="InterPro" id="IPR003021">
    <property type="entry name" value="Rad1_Rec1_Rad17"/>
</dbReference>
<dbReference type="GeneID" id="37011001"/>
<keyword evidence="5" id="KW-0539">Nucleus</keyword>
<feature type="compositionally biased region" description="Basic and acidic residues" evidence="6">
    <location>
        <begin position="134"/>
        <end position="144"/>
    </location>
</feature>
<dbReference type="Proteomes" id="UP000245942">
    <property type="component" value="Unassembled WGS sequence"/>
</dbReference>
<feature type="region of interest" description="Disordered" evidence="6">
    <location>
        <begin position="130"/>
        <end position="178"/>
    </location>
</feature>
<protein>
    <submittedName>
        <fullName evidence="7">Rad1-domain-containing protein</fullName>
    </submittedName>
</protein>
<feature type="compositionally biased region" description="Gly residues" evidence="6">
    <location>
        <begin position="376"/>
        <end position="385"/>
    </location>
</feature>
<dbReference type="RefSeq" id="XP_025349433.1">
    <property type="nucleotide sequence ID" value="XM_025489267.1"/>
</dbReference>
<dbReference type="Pfam" id="PF02144">
    <property type="entry name" value="Rad1"/>
    <property type="match status" value="1"/>
</dbReference>
<evidence type="ECO:0000313" key="7">
    <source>
        <dbReference type="EMBL" id="PWN22273.1"/>
    </source>
</evidence>
<dbReference type="PANTHER" id="PTHR10870">
    <property type="entry name" value="CELL CYCLE CHECKPOINT PROTEIN RAD1"/>
    <property type="match status" value="1"/>
</dbReference>
<name>A0A316UD24_9BASI</name>
<evidence type="ECO:0000313" key="8">
    <source>
        <dbReference type="Proteomes" id="UP000245942"/>
    </source>
</evidence>
<dbReference type="GO" id="GO:0030896">
    <property type="term" value="C:checkpoint clamp complex"/>
    <property type="evidence" value="ECO:0007669"/>
    <property type="project" value="TreeGrafter"/>
</dbReference>
<evidence type="ECO:0000256" key="6">
    <source>
        <dbReference type="SAM" id="MobiDB-lite"/>
    </source>
</evidence>
<feature type="compositionally biased region" description="Acidic residues" evidence="6">
    <location>
        <begin position="456"/>
        <end position="467"/>
    </location>
</feature>
<feature type="compositionally biased region" description="Acidic residues" evidence="6">
    <location>
        <begin position="412"/>
        <end position="437"/>
    </location>
</feature>
<dbReference type="GO" id="GO:0000077">
    <property type="term" value="P:DNA damage checkpoint signaling"/>
    <property type="evidence" value="ECO:0007669"/>
    <property type="project" value="InterPro"/>
</dbReference>
<accession>A0A316UD24</accession>
<dbReference type="STRING" id="1684307.A0A316UD24"/>
<gene>
    <name evidence="7" type="ORF">BCV69DRAFT_138254</name>
</gene>